<evidence type="ECO:0000313" key="3">
    <source>
        <dbReference type="EMBL" id="KAB1200598.1"/>
    </source>
</evidence>
<feature type="region of interest" description="Disordered" evidence="1">
    <location>
        <begin position="344"/>
        <end position="363"/>
    </location>
</feature>
<dbReference type="PANTHER" id="PTHR24068">
    <property type="entry name" value="UBIQUITIN-CONJUGATING ENZYME E2"/>
    <property type="match status" value="1"/>
</dbReference>
<dbReference type="Gene3D" id="3.10.110.10">
    <property type="entry name" value="Ubiquitin Conjugating Enzyme"/>
    <property type="match status" value="1"/>
</dbReference>
<feature type="compositionally biased region" description="Low complexity" evidence="1">
    <location>
        <begin position="104"/>
        <end position="114"/>
    </location>
</feature>
<dbReference type="PROSITE" id="PS50127">
    <property type="entry name" value="UBC_2"/>
    <property type="match status" value="1"/>
</dbReference>
<keyword evidence="4" id="KW-1185">Reference proteome</keyword>
<dbReference type="OrthoDB" id="9978460at2759"/>
<reference evidence="3 4" key="1">
    <citation type="journal article" date="2019" name="Plant Biotechnol. J.">
        <title>The red bayberry genome and genetic basis of sex determination.</title>
        <authorList>
            <person name="Jia H.M."/>
            <person name="Jia H.J."/>
            <person name="Cai Q.L."/>
            <person name="Wang Y."/>
            <person name="Zhao H.B."/>
            <person name="Yang W.F."/>
            <person name="Wang G.Y."/>
            <person name="Li Y.H."/>
            <person name="Zhan D.L."/>
            <person name="Shen Y.T."/>
            <person name="Niu Q.F."/>
            <person name="Chang L."/>
            <person name="Qiu J."/>
            <person name="Zhao L."/>
            <person name="Xie H.B."/>
            <person name="Fu W.Y."/>
            <person name="Jin J."/>
            <person name="Li X.W."/>
            <person name="Jiao Y."/>
            <person name="Zhou C.C."/>
            <person name="Tu T."/>
            <person name="Chai C.Y."/>
            <person name="Gao J.L."/>
            <person name="Fan L.J."/>
            <person name="van de Weg E."/>
            <person name="Wang J.Y."/>
            <person name="Gao Z.S."/>
        </authorList>
    </citation>
    <scope>NUCLEOTIDE SEQUENCE [LARGE SCALE GENOMIC DNA]</scope>
    <source>
        <tissue evidence="3">Leaves</tissue>
    </source>
</reference>
<dbReference type="EMBL" id="RXIC02000145">
    <property type="protein sequence ID" value="KAB1200598.1"/>
    <property type="molecule type" value="Genomic_DNA"/>
</dbReference>
<evidence type="ECO:0000313" key="4">
    <source>
        <dbReference type="Proteomes" id="UP000516437"/>
    </source>
</evidence>
<dbReference type="InterPro" id="IPR000608">
    <property type="entry name" value="UBC"/>
</dbReference>
<evidence type="ECO:0000259" key="2">
    <source>
        <dbReference type="PROSITE" id="PS50127"/>
    </source>
</evidence>
<evidence type="ECO:0000256" key="1">
    <source>
        <dbReference type="SAM" id="MobiDB-lite"/>
    </source>
</evidence>
<accession>A0A6A1UKX4</accession>
<name>A0A6A1UKX4_9ROSI</name>
<dbReference type="AlphaFoldDB" id="A0A6A1UKX4"/>
<organism evidence="3 4">
    <name type="scientific">Morella rubra</name>
    <name type="common">Chinese bayberry</name>
    <dbReference type="NCBI Taxonomy" id="262757"/>
    <lineage>
        <taxon>Eukaryota</taxon>
        <taxon>Viridiplantae</taxon>
        <taxon>Streptophyta</taxon>
        <taxon>Embryophyta</taxon>
        <taxon>Tracheophyta</taxon>
        <taxon>Spermatophyta</taxon>
        <taxon>Magnoliopsida</taxon>
        <taxon>eudicotyledons</taxon>
        <taxon>Gunneridae</taxon>
        <taxon>Pentapetalae</taxon>
        <taxon>rosids</taxon>
        <taxon>fabids</taxon>
        <taxon>Fagales</taxon>
        <taxon>Myricaceae</taxon>
        <taxon>Morella</taxon>
    </lineage>
</organism>
<dbReference type="Pfam" id="PF00179">
    <property type="entry name" value="UQ_con"/>
    <property type="match status" value="1"/>
</dbReference>
<proteinExistence type="predicted"/>
<feature type="region of interest" description="Disordered" evidence="1">
    <location>
        <begin position="58"/>
        <end position="114"/>
    </location>
</feature>
<dbReference type="InterPro" id="IPR016135">
    <property type="entry name" value="UBQ-conjugating_enzyme/RWD"/>
</dbReference>
<dbReference type="SMART" id="SM00212">
    <property type="entry name" value="UBCc"/>
    <property type="match status" value="1"/>
</dbReference>
<dbReference type="Proteomes" id="UP000516437">
    <property type="component" value="Unassembled WGS sequence"/>
</dbReference>
<sequence>MVQFSKNLERNLIGKPPFPKLSQYLHRCKDFLVQNKDQRSTVHIHPNHPRFLSRIVFPNFRTPRENPSASSKLPERRRPKGRNGSGRVAQPGNAKGAQAPPHRPSSLSLPPDSALCSSSSLSTIDALLRGPEGTVYADGVFHIKINIPERYPFQPPSVTFASPICHPYIDNGGRICLNILNLSPKMSFWSYWLTPSLNISSVFTNIGLLLSELNPDDDVQSREYKYDRHAFDLKARLMPEKYAKAGTSAEACGSISIGKRTDADKVDELHNEHKLVSNCKKQMETGGADKGSKCINDEYNQSQDKQCGAGRKLSLETFGQLQKRNGSGKEDLAPNCCLSTDPWEPSFTSVGSSLPKAGNPYHH</sequence>
<comment type="caution">
    <text evidence="3">The sequence shown here is derived from an EMBL/GenBank/DDBJ whole genome shotgun (WGS) entry which is preliminary data.</text>
</comment>
<protein>
    <submittedName>
        <fullName evidence="3">Putative ubiquitin-conjugating enzyme E2 37</fullName>
    </submittedName>
</protein>
<dbReference type="SUPFAM" id="SSF54495">
    <property type="entry name" value="UBC-like"/>
    <property type="match status" value="1"/>
</dbReference>
<feature type="domain" description="UBC core" evidence="2">
    <location>
        <begin position="83"/>
        <end position="247"/>
    </location>
</feature>
<gene>
    <name evidence="3" type="ORF">CJ030_MR0G006899</name>
</gene>